<dbReference type="Proteomes" id="UP000224871">
    <property type="component" value="Unassembled WGS sequence"/>
</dbReference>
<sequence>MSPPVSLQHVKPVNKLPQFYLKSLIYYIFIYKWVNN</sequence>
<proteinExistence type="predicted"/>
<accession>A0A2G0N7F7</accession>
<protein>
    <recommendedName>
        <fullName evidence="3">Transposase</fullName>
    </recommendedName>
</protein>
<evidence type="ECO:0008006" key="3">
    <source>
        <dbReference type="Google" id="ProtNLM"/>
    </source>
</evidence>
<evidence type="ECO:0000313" key="1">
    <source>
        <dbReference type="EMBL" id="PHM30660.1"/>
    </source>
</evidence>
<gene>
    <name evidence="1" type="ORF">Xinn_03217</name>
</gene>
<comment type="caution">
    <text evidence="1">The sequence shown here is derived from an EMBL/GenBank/DDBJ whole genome shotgun (WGS) entry which is preliminary data.</text>
</comment>
<name>A0A2G0N7F7_9GAMM</name>
<reference evidence="1 2" key="1">
    <citation type="journal article" date="2017" name="Nat. Microbiol.">
        <title>Natural product diversity associated with the nematode symbionts Photorhabdus and Xenorhabdus.</title>
        <authorList>
            <person name="Tobias N.J."/>
            <person name="Wolff H."/>
            <person name="Djahanschiri B."/>
            <person name="Grundmann F."/>
            <person name="Kronenwerth M."/>
            <person name="Shi Y.M."/>
            <person name="Simonyi S."/>
            <person name="Grun P."/>
            <person name="Shapiro-Ilan D."/>
            <person name="Pidot S.J."/>
            <person name="Stinear T.P."/>
            <person name="Ebersberger I."/>
            <person name="Bode H.B."/>
        </authorList>
    </citation>
    <scope>NUCLEOTIDE SEQUENCE [LARGE SCALE GENOMIC DNA]</scope>
    <source>
        <strain evidence="1 2">DSM 16336</strain>
    </source>
</reference>
<keyword evidence="2" id="KW-1185">Reference proteome</keyword>
<evidence type="ECO:0000313" key="2">
    <source>
        <dbReference type="Proteomes" id="UP000224871"/>
    </source>
</evidence>
<dbReference type="EMBL" id="NIBU01000051">
    <property type="protein sequence ID" value="PHM30660.1"/>
    <property type="molecule type" value="Genomic_DNA"/>
</dbReference>
<organism evidence="1 2">
    <name type="scientific">Xenorhabdus innexi</name>
    <dbReference type="NCBI Taxonomy" id="290109"/>
    <lineage>
        <taxon>Bacteria</taxon>
        <taxon>Pseudomonadati</taxon>
        <taxon>Pseudomonadota</taxon>
        <taxon>Gammaproteobacteria</taxon>
        <taxon>Enterobacterales</taxon>
        <taxon>Morganellaceae</taxon>
        <taxon>Xenorhabdus</taxon>
    </lineage>
</organism>